<keyword evidence="2" id="KW-1185">Reference proteome</keyword>
<evidence type="ECO:0000313" key="2">
    <source>
        <dbReference type="Proteomes" id="UP000507470"/>
    </source>
</evidence>
<evidence type="ECO:0000313" key="1">
    <source>
        <dbReference type="EMBL" id="CAC5402738.1"/>
    </source>
</evidence>
<proteinExistence type="predicted"/>
<name>A0A6J8D1Z8_MYTCO</name>
<organism evidence="1 2">
    <name type="scientific">Mytilus coruscus</name>
    <name type="common">Sea mussel</name>
    <dbReference type="NCBI Taxonomy" id="42192"/>
    <lineage>
        <taxon>Eukaryota</taxon>
        <taxon>Metazoa</taxon>
        <taxon>Spiralia</taxon>
        <taxon>Lophotrochozoa</taxon>
        <taxon>Mollusca</taxon>
        <taxon>Bivalvia</taxon>
        <taxon>Autobranchia</taxon>
        <taxon>Pteriomorphia</taxon>
        <taxon>Mytilida</taxon>
        <taxon>Mytiloidea</taxon>
        <taxon>Mytilidae</taxon>
        <taxon>Mytilinae</taxon>
        <taxon>Mytilus</taxon>
    </lineage>
</organism>
<gene>
    <name evidence="1" type="ORF">MCOR_36686</name>
</gene>
<dbReference type="AlphaFoldDB" id="A0A6J8D1Z8"/>
<dbReference type="EMBL" id="CACVKT020006619">
    <property type="protein sequence ID" value="CAC5402738.1"/>
    <property type="molecule type" value="Genomic_DNA"/>
</dbReference>
<sequence length="245" mass="28251">MKKTTFSSDNIIVYANCIKNKNNTLLILDALERPVLWQIATPEHWNLETVEASLRSPSQKDESFKIKFVKKGCLIMLTTIAASVLVSISCELPLEVRHEQTSGIKKELAELVTPDVAFLNGDDKKEIQWVQNLSTLLKTKFDVNCAILSKDYLKGFPLRTSLGQYFHIFQTIILTITMENHGLYDYFIEDNMQFIAVELDYINKVRLNLRKCQHINCTTCEHLWFPRLMNILKTKLPGKLCLDHD</sequence>
<dbReference type="Proteomes" id="UP000507470">
    <property type="component" value="Unassembled WGS sequence"/>
</dbReference>
<reference evidence="1 2" key="1">
    <citation type="submission" date="2020-06" db="EMBL/GenBank/DDBJ databases">
        <authorList>
            <person name="Li R."/>
            <person name="Bekaert M."/>
        </authorList>
    </citation>
    <scope>NUCLEOTIDE SEQUENCE [LARGE SCALE GENOMIC DNA]</scope>
    <source>
        <strain evidence="2">wild</strain>
    </source>
</reference>
<protein>
    <submittedName>
        <fullName evidence="1">Uncharacterized protein</fullName>
    </submittedName>
</protein>
<accession>A0A6J8D1Z8</accession>